<dbReference type="Pfam" id="PF02321">
    <property type="entry name" value="OEP"/>
    <property type="match status" value="2"/>
</dbReference>
<dbReference type="EMBL" id="FNXY01000001">
    <property type="protein sequence ID" value="SEI38370.1"/>
    <property type="molecule type" value="Genomic_DNA"/>
</dbReference>
<evidence type="ECO:0000256" key="7">
    <source>
        <dbReference type="ARBA" id="ARBA00023237"/>
    </source>
</evidence>
<comment type="similarity">
    <text evidence="2">Belongs to the outer membrane factor (OMF) (TC 1.B.17) family.</text>
</comment>
<keyword evidence="3" id="KW-0813">Transport</keyword>
<accession>A0A1H6QFW9</accession>
<dbReference type="PANTHER" id="PTHR30026:SF20">
    <property type="entry name" value="OUTER MEMBRANE PROTEIN TOLC"/>
    <property type="match status" value="1"/>
</dbReference>
<dbReference type="InterPro" id="IPR003423">
    <property type="entry name" value="OMP_efflux"/>
</dbReference>
<dbReference type="GO" id="GO:1990281">
    <property type="term" value="C:efflux pump complex"/>
    <property type="evidence" value="ECO:0007669"/>
    <property type="project" value="TreeGrafter"/>
</dbReference>
<gene>
    <name evidence="9" type="ORF">SAMN04487995_0244</name>
</gene>
<name>A0A1H6QFW9_9BACT</name>
<sequence>MGKYPHMLKRVSSCLLCLFLLSRHADAQKNITLAEAQQMALTQNKKLKSARYNIEAAKAAREGINGADKPMVDGSVLGFYVGKPLNTLLPEYGVSPSVLLKQSIYAGGKIKLGKQAADKGIEIYQEQKSLAESEVLFNVQKAYWQVASVSEKITLATTFKALLESLLTQLTNSFDAGMIYKNDILRVQVQLNEAELNLSKAKDGLIMAKLNLSQTIGMPGNTDIVLADSVVGTFNPLVDDHYLTAAENRPEIRLLKKAMEAQQLQEKLLKADFKPTVGLLASGFASFGPKMNFENGNNVLSSYLGLVSVSIPILDWGQKAGKVKEQSFKISAQQMQIQETRELISLEAQNAYLQLNQAARRIDLSQVSVQQANENLRLNNDRFSAGTVTGQDVLEAQTLWQQANSNVIDAKVEYKISEAAYKKAVGDPQ</sequence>
<organism evidence="9 10">
    <name type="scientific">Dyadobacter koreensis</name>
    <dbReference type="NCBI Taxonomy" id="408657"/>
    <lineage>
        <taxon>Bacteria</taxon>
        <taxon>Pseudomonadati</taxon>
        <taxon>Bacteroidota</taxon>
        <taxon>Cytophagia</taxon>
        <taxon>Cytophagales</taxon>
        <taxon>Spirosomataceae</taxon>
        <taxon>Dyadobacter</taxon>
    </lineage>
</organism>
<dbReference type="GO" id="GO:0015288">
    <property type="term" value="F:porin activity"/>
    <property type="evidence" value="ECO:0007669"/>
    <property type="project" value="TreeGrafter"/>
</dbReference>
<comment type="subcellular location">
    <subcellularLocation>
        <location evidence="1">Cell outer membrane</location>
    </subcellularLocation>
</comment>
<keyword evidence="10" id="KW-1185">Reference proteome</keyword>
<evidence type="ECO:0000256" key="2">
    <source>
        <dbReference type="ARBA" id="ARBA00007613"/>
    </source>
</evidence>
<dbReference type="Gene3D" id="1.20.1600.10">
    <property type="entry name" value="Outer membrane efflux proteins (OEP)"/>
    <property type="match status" value="1"/>
</dbReference>
<dbReference type="OrthoDB" id="9807719at2"/>
<evidence type="ECO:0000256" key="4">
    <source>
        <dbReference type="ARBA" id="ARBA00022452"/>
    </source>
</evidence>
<keyword evidence="7" id="KW-0998">Cell outer membrane</keyword>
<evidence type="ECO:0000256" key="8">
    <source>
        <dbReference type="SAM" id="SignalP"/>
    </source>
</evidence>
<dbReference type="GO" id="GO:0009279">
    <property type="term" value="C:cell outer membrane"/>
    <property type="evidence" value="ECO:0007669"/>
    <property type="project" value="UniProtKB-SubCell"/>
</dbReference>
<evidence type="ECO:0000256" key="3">
    <source>
        <dbReference type="ARBA" id="ARBA00022448"/>
    </source>
</evidence>
<keyword evidence="4" id="KW-1134">Transmembrane beta strand</keyword>
<protein>
    <submittedName>
        <fullName evidence="9">Outer membrane protein TolC</fullName>
    </submittedName>
</protein>
<dbReference type="PANTHER" id="PTHR30026">
    <property type="entry name" value="OUTER MEMBRANE PROTEIN TOLC"/>
    <property type="match status" value="1"/>
</dbReference>
<dbReference type="Proteomes" id="UP000199532">
    <property type="component" value="Unassembled WGS sequence"/>
</dbReference>
<feature type="signal peptide" evidence="8">
    <location>
        <begin position="1"/>
        <end position="27"/>
    </location>
</feature>
<dbReference type="STRING" id="408657.SAMN04487995_0244"/>
<evidence type="ECO:0000313" key="9">
    <source>
        <dbReference type="EMBL" id="SEI38370.1"/>
    </source>
</evidence>
<evidence type="ECO:0000256" key="1">
    <source>
        <dbReference type="ARBA" id="ARBA00004442"/>
    </source>
</evidence>
<keyword evidence="8" id="KW-0732">Signal</keyword>
<dbReference type="SUPFAM" id="SSF56954">
    <property type="entry name" value="Outer membrane efflux proteins (OEP)"/>
    <property type="match status" value="1"/>
</dbReference>
<evidence type="ECO:0000256" key="5">
    <source>
        <dbReference type="ARBA" id="ARBA00022692"/>
    </source>
</evidence>
<dbReference type="InterPro" id="IPR051906">
    <property type="entry name" value="TolC-like"/>
</dbReference>
<keyword evidence="5" id="KW-0812">Transmembrane</keyword>
<keyword evidence="6" id="KW-0472">Membrane</keyword>
<proteinExistence type="inferred from homology"/>
<dbReference type="AlphaFoldDB" id="A0A1H6QFW9"/>
<evidence type="ECO:0000313" key="10">
    <source>
        <dbReference type="Proteomes" id="UP000199532"/>
    </source>
</evidence>
<dbReference type="GO" id="GO:0015562">
    <property type="term" value="F:efflux transmembrane transporter activity"/>
    <property type="evidence" value="ECO:0007669"/>
    <property type="project" value="InterPro"/>
</dbReference>
<evidence type="ECO:0000256" key="6">
    <source>
        <dbReference type="ARBA" id="ARBA00023136"/>
    </source>
</evidence>
<reference evidence="9 10" key="1">
    <citation type="submission" date="2016-10" db="EMBL/GenBank/DDBJ databases">
        <authorList>
            <person name="de Groot N.N."/>
        </authorList>
    </citation>
    <scope>NUCLEOTIDE SEQUENCE [LARGE SCALE GENOMIC DNA]</scope>
    <source>
        <strain evidence="9 10">DSM 19938</strain>
    </source>
</reference>
<feature type="chain" id="PRO_5011451250" evidence="8">
    <location>
        <begin position="28"/>
        <end position="429"/>
    </location>
</feature>